<proteinExistence type="predicted"/>
<accession>A0A7J6CKI1</accession>
<comment type="caution">
    <text evidence="2">The sequence shown here is derived from an EMBL/GenBank/DDBJ whole genome shotgun (WGS) entry which is preliminary data.</text>
</comment>
<sequence>MTFEFENTGRHRDCHGAQSIRKEILERQANEKKAEHKKLELMKNIKEQQTRLLHYTKQLQQQQTELDNIRSETHKWELKREELRSTAEREELQHAQIKVRIRSIYQIIAPYWRESVDIEDPFKQLQLVNNEKYFWHP</sequence>
<reference evidence="2 3" key="1">
    <citation type="submission" date="2020-04" db="EMBL/GenBank/DDBJ databases">
        <title>Chromosome-level genome assembly of a cyprinid fish Onychostoma macrolepis by integration of Nanopore Sequencing, Bionano and Hi-C technology.</title>
        <authorList>
            <person name="Wang D."/>
        </authorList>
    </citation>
    <scope>NUCLEOTIDE SEQUENCE [LARGE SCALE GENOMIC DNA]</scope>
    <source>
        <strain evidence="2">SWU-2019</strain>
        <tissue evidence="2">Muscle</tissue>
    </source>
</reference>
<feature type="coiled-coil region" evidence="1">
    <location>
        <begin position="22"/>
        <end position="100"/>
    </location>
</feature>
<dbReference type="AlphaFoldDB" id="A0A7J6CKI1"/>
<protein>
    <submittedName>
        <fullName evidence="2">Uncharacterized protein</fullName>
    </submittedName>
</protein>
<dbReference type="Proteomes" id="UP000579812">
    <property type="component" value="Unassembled WGS sequence"/>
</dbReference>
<evidence type="ECO:0000313" key="2">
    <source>
        <dbReference type="EMBL" id="KAF4107691.1"/>
    </source>
</evidence>
<name>A0A7J6CKI1_9TELE</name>
<organism evidence="2 3">
    <name type="scientific">Onychostoma macrolepis</name>
    <dbReference type="NCBI Taxonomy" id="369639"/>
    <lineage>
        <taxon>Eukaryota</taxon>
        <taxon>Metazoa</taxon>
        <taxon>Chordata</taxon>
        <taxon>Craniata</taxon>
        <taxon>Vertebrata</taxon>
        <taxon>Euteleostomi</taxon>
        <taxon>Actinopterygii</taxon>
        <taxon>Neopterygii</taxon>
        <taxon>Teleostei</taxon>
        <taxon>Ostariophysi</taxon>
        <taxon>Cypriniformes</taxon>
        <taxon>Cyprinidae</taxon>
        <taxon>Acrossocheilinae</taxon>
        <taxon>Onychostoma</taxon>
    </lineage>
</organism>
<evidence type="ECO:0000313" key="3">
    <source>
        <dbReference type="Proteomes" id="UP000579812"/>
    </source>
</evidence>
<keyword evidence="1" id="KW-0175">Coiled coil</keyword>
<keyword evidence="3" id="KW-1185">Reference proteome</keyword>
<dbReference type="EMBL" id="JAAMOB010000011">
    <property type="protein sequence ID" value="KAF4107691.1"/>
    <property type="molecule type" value="Genomic_DNA"/>
</dbReference>
<evidence type="ECO:0000256" key="1">
    <source>
        <dbReference type="SAM" id="Coils"/>
    </source>
</evidence>
<gene>
    <name evidence="2" type="ORF">G5714_012055</name>
</gene>